<gene>
    <name evidence="2" type="ORF">OO013_16400</name>
</gene>
<evidence type="ECO:0000313" key="2">
    <source>
        <dbReference type="EMBL" id="MCX2745462.1"/>
    </source>
</evidence>
<feature type="transmembrane region" description="Helical" evidence="1">
    <location>
        <begin position="120"/>
        <end position="139"/>
    </location>
</feature>
<reference evidence="2 3" key="1">
    <citation type="submission" date="2022-11" db="EMBL/GenBank/DDBJ databases">
        <title>The characterization of three novel Bacteroidetes species and genomic analysis of their roles in tidal elemental geochemical cycles.</title>
        <authorList>
            <person name="Ma K."/>
        </authorList>
    </citation>
    <scope>NUCLEOTIDE SEQUENCE [LARGE SCALE GENOMIC DNA]</scope>
    <source>
        <strain evidence="2 3">M17</strain>
    </source>
</reference>
<sequence length="166" mass="19807">MIFKTLKRINIFFGILAIIIIVDFYILPGPEKTEKLNYTKREAYSHYGRFTGRGKTKTNYRYLKTENYNYMIQAFQKFKYWEADSIRLSITPVLRQVKTGYIKLDSKEYELPARWKILNILAYIPVIFYACAITGLFFINNREQTVSFFIVNTLLFIYTLFVLGYF</sequence>
<keyword evidence="1" id="KW-0812">Transmembrane</keyword>
<protein>
    <recommendedName>
        <fullName evidence="4">DUF3592 domain-containing protein</fullName>
    </recommendedName>
</protein>
<evidence type="ECO:0000256" key="1">
    <source>
        <dbReference type="SAM" id="Phobius"/>
    </source>
</evidence>
<dbReference type="Proteomes" id="UP001209885">
    <property type="component" value="Unassembled WGS sequence"/>
</dbReference>
<name>A0ABT3RW62_9BACT</name>
<accession>A0ABT3RW62</accession>
<proteinExistence type="predicted"/>
<keyword evidence="3" id="KW-1185">Reference proteome</keyword>
<dbReference type="EMBL" id="JAPFQN010000010">
    <property type="protein sequence ID" value="MCX2745462.1"/>
    <property type="molecule type" value="Genomic_DNA"/>
</dbReference>
<feature type="transmembrane region" description="Helical" evidence="1">
    <location>
        <begin position="146"/>
        <end position="165"/>
    </location>
</feature>
<evidence type="ECO:0000313" key="3">
    <source>
        <dbReference type="Proteomes" id="UP001209885"/>
    </source>
</evidence>
<keyword evidence="1" id="KW-0472">Membrane</keyword>
<dbReference type="RefSeq" id="WP_266058051.1">
    <property type="nucleotide sequence ID" value="NZ_JAPFQN010000010.1"/>
</dbReference>
<comment type="caution">
    <text evidence="2">The sequence shown here is derived from an EMBL/GenBank/DDBJ whole genome shotgun (WGS) entry which is preliminary data.</text>
</comment>
<evidence type="ECO:0008006" key="4">
    <source>
        <dbReference type="Google" id="ProtNLM"/>
    </source>
</evidence>
<feature type="transmembrane region" description="Helical" evidence="1">
    <location>
        <begin position="9"/>
        <end position="27"/>
    </location>
</feature>
<organism evidence="2 3">
    <name type="scientific">Mangrovivirga halotolerans</name>
    <dbReference type="NCBI Taxonomy" id="2993936"/>
    <lineage>
        <taxon>Bacteria</taxon>
        <taxon>Pseudomonadati</taxon>
        <taxon>Bacteroidota</taxon>
        <taxon>Cytophagia</taxon>
        <taxon>Cytophagales</taxon>
        <taxon>Mangrovivirgaceae</taxon>
        <taxon>Mangrovivirga</taxon>
    </lineage>
</organism>
<keyword evidence="1" id="KW-1133">Transmembrane helix</keyword>